<evidence type="ECO:0000313" key="12">
    <source>
        <dbReference type="EMBL" id="KAK1405618.1"/>
    </source>
</evidence>
<keyword evidence="4 8" id="KW-0238">DNA-binding</keyword>
<evidence type="ECO:0000256" key="2">
    <source>
        <dbReference type="ARBA" id="ARBA00006074"/>
    </source>
</evidence>
<evidence type="ECO:0000256" key="10">
    <source>
        <dbReference type="SAM" id="Coils"/>
    </source>
</evidence>
<dbReference type="PANTHER" id="PTHR45714">
    <property type="entry name" value="HOMEOBOX-LEUCINE ZIPPER PROTEIN HAT14"/>
    <property type="match status" value="1"/>
</dbReference>
<keyword evidence="10" id="KW-0175">Coiled coil</keyword>
<evidence type="ECO:0000256" key="7">
    <source>
        <dbReference type="ARBA" id="ARBA00023242"/>
    </source>
</evidence>
<proteinExistence type="inferred from homology"/>
<dbReference type="GO" id="GO:0000981">
    <property type="term" value="F:DNA-binding transcription factor activity, RNA polymerase II-specific"/>
    <property type="evidence" value="ECO:0007669"/>
    <property type="project" value="InterPro"/>
</dbReference>
<dbReference type="Pfam" id="PF00046">
    <property type="entry name" value="Homeodomain"/>
    <property type="match status" value="1"/>
</dbReference>
<keyword evidence="7 8" id="KW-0539">Nucleus</keyword>
<dbReference type="InterPro" id="IPR017970">
    <property type="entry name" value="Homeobox_CS"/>
</dbReference>
<dbReference type="GO" id="GO:0005634">
    <property type="term" value="C:nucleus"/>
    <property type="evidence" value="ECO:0007669"/>
    <property type="project" value="UniProtKB-SubCell"/>
</dbReference>
<reference evidence="12" key="1">
    <citation type="submission" date="2023-02" db="EMBL/GenBank/DDBJ databases">
        <title>Genome of toxic invasive species Heracleum sosnowskyi carries increased number of genes despite the absence of recent whole-genome duplications.</title>
        <authorList>
            <person name="Schelkunov M."/>
            <person name="Shtratnikova V."/>
            <person name="Makarenko M."/>
            <person name="Klepikova A."/>
            <person name="Omelchenko D."/>
            <person name="Novikova G."/>
            <person name="Obukhova E."/>
            <person name="Bogdanov V."/>
            <person name="Penin A."/>
            <person name="Logacheva M."/>
        </authorList>
    </citation>
    <scope>NUCLEOTIDE SEQUENCE</scope>
    <source>
        <strain evidence="12">Hsosn_3</strain>
        <tissue evidence="12">Leaf</tissue>
    </source>
</reference>
<evidence type="ECO:0000256" key="1">
    <source>
        <dbReference type="ARBA" id="ARBA00004123"/>
    </source>
</evidence>
<gene>
    <name evidence="12" type="ORF">POM88_005223</name>
</gene>
<dbReference type="InterPro" id="IPR003106">
    <property type="entry name" value="Leu_zip_homeo"/>
</dbReference>
<organism evidence="12 13">
    <name type="scientific">Heracleum sosnowskyi</name>
    <dbReference type="NCBI Taxonomy" id="360622"/>
    <lineage>
        <taxon>Eukaryota</taxon>
        <taxon>Viridiplantae</taxon>
        <taxon>Streptophyta</taxon>
        <taxon>Embryophyta</taxon>
        <taxon>Tracheophyta</taxon>
        <taxon>Spermatophyta</taxon>
        <taxon>Magnoliopsida</taxon>
        <taxon>eudicotyledons</taxon>
        <taxon>Gunneridae</taxon>
        <taxon>Pentapetalae</taxon>
        <taxon>asterids</taxon>
        <taxon>campanulids</taxon>
        <taxon>Apiales</taxon>
        <taxon>Apiaceae</taxon>
        <taxon>Apioideae</taxon>
        <taxon>apioid superclade</taxon>
        <taxon>Tordylieae</taxon>
        <taxon>Tordyliinae</taxon>
        <taxon>Heracleum</taxon>
    </lineage>
</organism>
<dbReference type="Proteomes" id="UP001237642">
    <property type="component" value="Unassembled WGS sequence"/>
</dbReference>
<reference evidence="12" key="2">
    <citation type="submission" date="2023-05" db="EMBL/GenBank/DDBJ databases">
        <authorList>
            <person name="Schelkunov M.I."/>
        </authorList>
    </citation>
    <scope>NUCLEOTIDE SEQUENCE</scope>
    <source>
        <strain evidence="12">Hsosn_3</strain>
        <tissue evidence="12">Leaf</tissue>
    </source>
</reference>
<dbReference type="Gene3D" id="1.10.10.60">
    <property type="entry name" value="Homeodomain-like"/>
    <property type="match status" value="1"/>
</dbReference>
<dbReference type="PROSITE" id="PS00027">
    <property type="entry name" value="HOMEOBOX_1"/>
    <property type="match status" value="1"/>
</dbReference>
<evidence type="ECO:0000313" key="13">
    <source>
        <dbReference type="Proteomes" id="UP001237642"/>
    </source>
</evidence>
<evidence type="ECO:0000256" key="6">
    <source>
        <dbReference type="ARBA" id="ARBA00023163"/>
    </source>
</evidence>
<dbReference type="InterPro" id="IPR050762">
    <property type="entry name" value="HD-ZIP_Homeobox_LZ_Class_II"/>
</dbReference>
<evidence type="ECO:0000256" key="8">
    <source>
        <dbReference type="PROSITE-ProRule" id="PRU00108"/>
    </source>
</evidence>
<comment type="caution">
    <text evidence="12">The sequence shown here is derived from an EMBL/GenBank/DDBJ whole genome shotgun (WGS) entry which is preliminary data.</text>
</comment>
<protein>
    <submittedName>
        <fullName evidence="12">Homeobox-leucine zipper protein HAT22-like</fullName>
    </submittedName>
</protein>
<feature type="domain" description="Homeobox" evidence="11">
    <location>
        <begin position="158"/>
        <end position="218"/>
    </location>
</feature>
<keyword evidence="5 8" id="KW-0371">Homeobox</keyword>
<evidence type="ECO:0000256" key="4">
    <source>
        <dbReference type="ARBA" id="ARBA00023125"/>
    </source>
</evidence>
<feature type="DNA-binding region" description="Homeobox" evidence="8">
    <location>
        <begin position="160"/>
        <end position="219"/>
    </location>
</feature>
<dbReference type="PROSITE" id="PS50071">
    <property type="entry name" value="HOMEOBOX_2"/>
    <property type="match status" value="1"/>
</dbReference>
<comment type="subcellular location">
    <subcellularLocation>
        <location evidence="1 8 9">Nucleus</location>
    </subcellularLocation>
</comment>
<dbReference type="InterPro" id="IPR009057">
    <property type="entry name" value="Homeodomain-like_sf"/>
</dbReference>
<accession>A0AAD8NF38</accession>
<evidence type="ECO:0000256" key="3">
    <source>
        <dbReference type="ARBA" id="ARBA00023015"/>
    </source>
</evidence>
<dbReference type="AlphaFoldDB" id="A0AAD8NF38"/>
<dbReference type="PANTHER" id="PTHR45714:SF34">
    <property type="entry name" value="HOMEOBOX-LEUCINE ZIPPER PROTEIN HAT9"/>
    <property type="match status" value="1"/>
</dbReference>
<dbReference type="CDD" id="cd00086">
    <property type="entry name" value="homeodomain"/>
    <property type="match status" value="1"/>
</dbReference>
<dbReference type="SMART" id="SM00389">
    <property type="entry name" value="HOX"/>
    <property type="match status" value="1"/>
</dbReference>
<dbReference type="GO" id="GO:0043565">
    <property type="term" value="F:sequence-specific DNA binding"/>
    <property type="evidence" value="ECO:0007669"/>
    <property type="project" value="InterPro"/>
</dbReference>
<dbReference type="SUPFAM" id="SSF46689">
    <property type="entry name" value="Homeodomain-like"/>
    <property type="match status" value="1"/>
</dbReference>
<dbReference type="EMBL" id="JAUIZM010000001">
    <property type="protein sequence ID" value="KAK1405618.1"/>
    <property type="molecule type" value="Genomic_DNA"/>
</dbReference>
<dbReference type="SMART" id="SM00340">
    <property type="entry name" value="HALZ"/>
    <property type="match status" value="1"/>
</dbReference>
<sequence>MAFDDLSNTGLSLGLFSQLEQPKKQQYFQLHHHTKKAIFSPDQLTNLSLALCSDQVTSKNGLSFFARKVHGEFESGTVLNRQASSISVVSSISSSVKRDRDASNYEDVKITIVNQMKPNISGMSHSEETGSGEGVMKIKSVYNSKATSHDDREIEEEEGGARKKLRLTKQQSLILEDNFKEHITLNPKQKQALAKQLNLRARQVEVWFQNRRARTKLKQTEVDCELLKKFCKTLTDENRKLQKEVQELKALKRAAPPFYKQLPAVTLSICPSCERAGEPALRQQTSSKFCK</sequence>
<dbReference type="Pfam" id="PF02183">
    <property type="entry name" value="HALZ"/>
    <property type="match status" value="1"/>
</dbReference>
<evidence type="ECO:0000259" key="11">
    <source>
        <dbReference type="PROSITE" id="PS50071"/>
    </source>
</evidence>
<keyword evidence="3" id="KW-0805">Transcription regulation</keyword>
<name>A0AAD8NF38_9APIA</name>
<evidence type="ECO:0000256" key="5">
    <source>
        <dbReference type="ARBA" id="ARBA00023155"/>
    </source>
</evidence>
<evidence type="ECO:0000256" key="9">
    <source>
        <dbReference type="RuleBase" id="RU000682"/>
    </source>
</evidence>
<dbReference type="InterPro" id="IPR001356">
    <property type="entry name" value="HD"/>
</dbReference>
<keyword evidence="6" id="KW-0804">Transcription</keyword>
<feature type="coiled-coil region" evidence="10">
    <location>
        <begin position="224"/>
        <end position="254"/>
    </location>
</feature>
<keyword evidence="13" id="KW-1185">Reference proteome</keyword>
<comment type="similarity">
    <text evidence="2">Belongs to the HD-ZIP homeobox family. Class II subfamily.</text>
</comment>